<accession>A0A2T9YT06</accession>
<organism evidence="1 2">
    <name type="scientific">Furculomyces boomerangus</name>
    <dbReference type="NCBI Taxonomy" id="61424"/>
    <lineage>
        <taxon>Eukaryota</taxon>
        <taxon>Fungi</taxon>
        <taxon>Fungi incertae sedis</taxon>
        <taxon>Zoopagomycota</taxon>
        <taxon>Kickxellomycotina</taxon>
        <taxon>Harpellomycetes</taxon>
        <taxon>Harpellales</taxon>
        <taxon>Harpellaceae</taxon>
        <taxon>Furculomyces</taxon>
    </lineage>
</organism>
<protein>
    <submittedName>
        <fullName evidence="1">Uncharacterized protein</fullName>
    </submittedName>
</protein>
<dbReference type="EMBL" id="MBFT01000187">
    <property type="protein sequence ID" value="PVU95426.1"/>
    <property type="molecule type" value="Genomic_DNA"/>
</dbReference>
<keyword evidence="2" id="KW-1185">Reference proteome</keyword>
<name>A0A2T9YT06_9FUNG</name>
<dbReference type="Proteomes" id="UP000245699">
    <property type="component" value="Unassembled WGS sequence"/>
</dbReference>
<reference evidence="1 2" key="1">
    <citation type="journal article" date="2018" name="MBio">
        <title>Comparative Genomics Reveals the Core Gene Toolbox for the Fungus-Insect Symbiosis.</title>
        <authorList>
            <person name="Wang Y."/>
            <person name="Stata M."/>
            <person name="Wang W."/>
            <person name="Stajich J.E."/>
            <person name="White M.M."/>
            <person name="Moncalvo J.M."/>
        </authorList>
    </citation>
    <scope>NUCLEOTIDE SEQUENCE [LARGE SCALE GENOMIC DNA]</scope>
    <source>
        <strain evidence="1 2">AUS-77-4</strain>
    </source>
</reference>
<evidence type="ECO:0000313" key="1">
    <source>
        <dbReference type="EMBL" id="PVU95426.1"/>
    </source>
</evidence>
<comment type="caution">
    <text evidence="1">The sequence shown here is derived from an EMBL/GenBank/DDBJ whole genome shotgun (WGS) entry which is preliminary data.</text>
</comment>
<sequence>MEKISSSNEDEEYKDVDTFLENHPDTLEFVYEEVSEETQEEIDESSLTQIISSISTTINAPLDSSTKKGKEFLSSLTWNTRDHTVIKKNDFNSKTSSLTSNAIKSIKSPLDLIFFILNVEFWKSIAEQTNLFAAQFKQTVLKNGEKIKEFLASINSRANQIVWITFNAYAKAYLYRNKISM</sequence>
<proteinExistence type="predicted"/>
<dbReference type="AlphaFoldDB" id="A0A2T9YT06"/>
<gene>
    <name evidence="1" type="ORF">BB559_002720</name>
</gene>
<evidence type="ECO:0000313" key="2">
    <source>
        <dbReference type="Proteomes" id="UP000245699"/>
    </source>
</evidence>